<organism evidence="1 2">
    <name type="scientific">Diatraea saccharalis</name>
    <name type="common">sugarcane borer</name>
    <dbReference type="NCBI Taxonomy" id="40085"/>
    <lineage>
        <taxon>Eukaryota</taxon>
        <taxon>Metazoa</taxon>
        <taxon>Ecdysozoa</taxon>
        <taxon>Arthropoda</taxon>
        <taxon>Hexapoda</taxon>
        <taxon>Insecta</taxon>
        <taxon>Pterygota</taxon>
        <taxon>Neoptera</taxon>
        <taxon>Endopterygota</taxon>
        <taxon>Lepidoptera</taxon>
        <taxon>Glossata</taxon>
        <taxon>Ditrysia</taxon>
        <taxon>Pyraloidea</taxon>
        <taxon>Crambidae</taxon>
        <taxon>Crambinae</taxon>
        <taxon>Diatraea</taxon>
    </lineage>
</organism>
<dbReference type="EMBL" id="OU893343">
    <property type="protein sequence ID" value="CAG9784385.1"/>
    <property type="molecule type" value="Genomic_DNA"/>
</dbReference>
<accession>A0A9N9QW18</accession>
<sequence length="140" mass="16217">MKLYYLIGVTNYHHYQPFNVPMFAGTQALCESQPALIRPRLRLRSMGHNPPRWPNADRQVLTTTNAAGTNGILQKNIGYKINLFETVDFFKFSQLKNLNYSGKGYEHYSLLEACNHLMINNRKTLSICKITNVHIRNQRC</sequence>
<protein>
    <submittedName>
        <fullName evidence="1">Uncharacterized protein</fullName>
    </submittedName>
</protein>
<dbReference type="Proteomes" id="UP001153714">
    <property type="component" value="Chromosome 12"/>
</dbReference>
<proteinExistence type="predicted"/>
<gene>
    <name evidence="1" type="ORF">DIATSA_LOCUS2485</name>
</gene>
<reference evidence="1" key="1">
    <citation type="submission" date="2021-12" db="EMBL/GenBank/DDBJ databases">
        <authorList>
            <person name="King R."/>
        </authorList>
    </citation>
    <scope>NUCLEOTIDE SEQUENCE</scope>
</reference>
<dbReference type="AlphaFoldDB" id="A0A9N9QW18"/>
<evidence type="ECO:0000313" key="1">
    <source>
        <dbReference type="EMBL" id="CAG9784385.1"/>
    </source>
</evidence>
<keyword evidence="2" id="KW-1185">Reference proteome</keyword>
<reference evidence="1" key="2">
    <citation type="submission" date="2022-10" db="EMBL/GenBank/DDBJ databases">
        <authorList>
            <consortium name="ENA_rothamsted_submissions"/>
            <consortium name="culmorum"/>
            <person name="King R."/>
        </authorList>
    </citation>
    <scope>NUCLEOTIDE SEQUENCE</scope>
</reference>
<evidence type="ECO:0000313" key="2">
    <source>
        <dbReference type="Proteomes" id="UP001153714"/>
    </source>
</evidence>
<name>A0A9N9QW18_9NEOP</name>